<keyword evidence="2" id="KW-1185">Reference proteome</keyword>
<dbReference type="EMBL" id="JBEPLX010000002">
    <property type="protein sequence ID" value="MET3533090.1"/>
    <property type="molecule type" value="Genomic_DNA"/>
</dbReference>
<name>A0ABV2EPI1_9STRE</name>
<dbReference type="Proteomes" id="UP001549134">
    <property type="component" value="Unassembled WGS sequence"/>
</dbReference>
<evidence type="ECO:0000313" key="1">
    <source>
        <dbReference type="EMBL" id="MET3533090.1"/>
    </source>
</evidence>
<evidence type="ECO:0000313" key="2">
    <source>
        <dbReference type="Proteomes" id="UP001549134"/>
    </source>
</evidence>
<dbReference type="InterPro" id="IPR019612">
    <property type="entry name" value="Minor_capsid_put"/>
</dbReference>
<comment type="caution">
    <text evidence="1">The sequence shown here is derived from an EMBL/GenBank/DDBJ whole genome shotgun (WGS) entry which is preliminary data.</text>
</comment>
<organism evidence="1 2">
    <name type="scientific">Streptococcus parasuis</name>
    <dbReference type="NCBI Taxonomy" id="1501662"/>
    <lineage>
        <taxon>Bacteria</taxon>
        <taxon>Bacillati</taxon>
        <taxon>Bacillota</taxon>
        <taxon>Bacilli</taxon>
        <taxon>Lactobacillales</taxon>
        <taxon>Streptococcaceae</taxon>
        <taxon>Streptococcus</taxon>
    </lineage>
</organism>
<protein>
    <recommendedName>
        <fullName evidence="3">Minor capsid protein</fullName>
    </recommendedName>
</protein>
<dbReference type="GeneID" id="78827706"/>
<accession>A0ABV2EPI1</accession>
<dbReference type="RefSeq" id="WP_161943510.1">
    <property type="nucleotide sequence ID" value="NZ_AP024276.1"/>
</dbReference>
<proteinExistence type="predicted"/>
<sequence length="112" mass="13367">MVRRVPKRMLIHEFEYHEYLREDRNHKPEYASPVTVKDCRIDFATIYSRDSSEKKIVADCLIFCYNAQTSPFLAFKEMSKIVVGNREMTIKKVVPIYEPYSKKLFSYELECL</sequence>
<reference evidence="1 2" key="1">
    <citation type="submission" date="2024-06" db="EMBL/GenBank/DDBJ databases">
        <title>Genomic Encyclopedia of Type Strains, Phase IV (KMG-IV): sequencing the most valuable type-strain genomes for metagenomic binning, comparative biology and taxonomic classification.</title>
        <authorList>
            <person name="Goeker M."/>
        </authorList>
    </citation>
    <scope>NUCLEOTIDE SEQUENCE [LARGE SCALE GENOMIC DNA]</scope>
    <source>
        <strain evidence="1 2">DSM 29126</strain>
    </source>
</reference>
<gene>
    <name evidence="1" type="ORF">ABID50_000240</name>
</gene>
<evidence type="ECO:0008006" key="3">
    <source>
        <dbReference type="Google" id="ProtNLM"/>
    </source>
</evidence>
<dbReference type="Pfam" id="PF10665">
    <property type="entry name" value="Minor_capsid_1"/>
    <property type="match status" value="1"/>
</dbReference>